<accession>A0A6B1XDV8</accession>
<name>A0A6B1XDV8_BIFLN</name>
<dbReference type="AlphaFoldDB" id="A0A6B1XDV8"/>
<gene>
    <name evidence="1" type="ORF">GUA24_10445</name>
</gene>
<protein>
    <submittedName>
        <fullName evidence="1">Uncharacterized protein</fullName>
    </submittedName>
</protein>
<sequence length="55" mass="6271">MIINQTQGVIDIKVNDKAEFSSISNRFNNSKDKSKLEKDQLTAVIDIFKCALNKR</sequence>
<dbReference type="Proteomes" id="UP000638311">
    <property type="component" value="Unassembled WGS sequence"/>
</dbReference>
<comment type="caution">
    <text evidence="1">The sequence shown here is derived from an EMBL/GenBank/DDBJ whole genome shotgun (WGS) entry which is preliminary data.</text>
</comment>
<proteinExistence type="predicted"/>
<organism evidence="1 2">
    <name type="scientific">Bifidobacterium longum</name>
    <dbReference type="NCBI Taxonomy" id="216816"/>
    <lineage>
        <taxon>Bacteria</taxon>
        <taxon>Bacillati</taxon>
        <taxon>Actinomycetota</taxon>
        <taxon>Actinomycetes</taxon>
        <taxon>Bifidobacteriales</taxon>
        <taxon>Bifidobacteriaceae</taxon>
        <taxon>Bifidobacterium</taxon>
    </lineage>
</organism>
<dbReference type="EMBL" id="WXDR01000042">
    <property type="protein sequence ID" value="MZU09373.1"/>
    <property type="molecule type" value="Genomic_DNA"/>
</dbReference>
<evidence type="ECO:0000313" key="2">
    <source>
        <dbReference type="Proteomes" id="UP000638311"/>
    </source>
</evidence>
<evidence type="ECO:0000313" key="1">
    <source>
        <dbReference type="EMBL" id="MZU09373.1"/>
    </source>
</evidence>
<reference evidence="1" key="1">
    <citation type="journal article" date="2019" name="Nat. Med.">
        <title>A library of human gut bacterial isolates paired with longitudinal multiomics data enables mechanistic microbiome research.</title>
        <authorList>
            <person name="Poyet M."/>
            <person name="Groussin M."/>
            <person name="Gibbons S.M."/>
            <person name="Avila-Pacheco J."/>
            <person name="Jiang X."/>
            <person name="Kearney S.M."/>
            <person name="Perrotta A.R."/>
            <person name="Berdy B."/>
            <person name="Zhao S."/>
            <person name="Lieberman T.D."/>
            <person name="Swanson P.K."/>
            <person name="Smith M."/>
            <person name="Roesemann S."/>
            <person name="Alexander J.E."/>
            <person name="Rich S.A."/>
            <person name="Livny J."/>
            <person name="Vlamakis H."/>
            <person name="Clish C."/>
            <person name="Bullock K."/>
            <person name="Deik A."/>
            <person name="Scott J."/>
            <person name="Pierce K.A."/>
            <person name="Xavier R.J."/>
            <person name="Alm E.J."/>
        </authorList>
    </citation>
    <scope>NUCLEOTIDE SEQUENCE</scope>
    <source>
        <strain evidence="1">BIOML-A409</strain>
    </source>
</reference>